<protein>
    <recommendedName>
        <fullName evidence="1">Hemerythrin-like domain-containing protein</fullName>
    </recommendedName>
</protein>
<accession>A0ABN3RRD6</accession>
<sequence>MCRIMRQSELTWELKRDHRTLQALLDRIGSAGAGSPEQERLVRHAAAELERHAVAERRFLLPTVRYEVRGGDALAGQLEAEYPDVLWALEPAESASSRGPGFDGQVQRLSAAFGRHVRLCEHQLFPRLCRVCPESELTRLGTEFHRHAHRHHADIA</sequence>
<name>A0ABN3RRD6_9ACTN</name>
<dbReference type="RefSeq" id="WP_344575313.1">
    <property type="nucleotide sequence ID" value="NZ_BAAARK010000006.1"/>
</dbReference>
<comment type="caution">
    <text evidence="2">The sequence shown here is derived from an EMBL/GenBank/DDBJ whole genome shotgun (WGS) entry which is preliminary data.</text>
</comment>
<dbReference type="Pfam" id="PF01814">
    <property type="entry name" value="Hemerythrin"/>
    <property type="match status" value="1"/>
</dbReference>
<evidence type="ECO:0000259" key="1">
    <source>
        <dbReference type="Pfam" id="PF01814"/>
    </source>
</evidence>
<dbReference type="Proteomes" id="UP001500994">
    <property type="component" value="Unassembled WGS sequence"/>
</dbReference>
<organism evidence="2 3">
    <name type="scientific">Streptomyces lunalinharesii</name>
    <dbReference type="NCBI Taxonomy" id="333384"/>
    <lineage>
        <taxon>Bacteria</taxon>
        <taxon>Bacillati</taxon>
        <taxon>Actinomycetota</taxon>
        <taxon>Actinomycetes</taxon>
        <taxon>Kitasatosporales</taxon>
        <taxon>Streptomycetaceae</taxon>
        <taxon>Streptomyces</taxon>
    </lineage>
</organism>
<evidence type="ECO:0000313" key="3">
    <source>
        <dbReference type="Proteomes" id="UP001500994"/>
    </source>
</evidence>
<reference evidence="2 3" key="1">
    <citation type="journal article" date="2019" name="Int. J. Syst. Evol. Microbiol.">
        <title>The Global Catalogue of Microorganisms (GCM) 10K type strain sequencing project: providing services to taxonomists for standard genome sequencing and annotation.</title>
        <authorList>
            <consortium name="The Broad Institute Genomics Platform"/>
            <consortium name="The Broad Institute Genome Sequencing Center for Infectious Disease"/>
            <person name="Wu L."/>
            <person name="Ma J."/>
        </authorList>
    </citation>
    <scope>NUCLEOTIDE SEQUENCE [LARGE SCALE GENOMIC DNA]</scope>
    <source>
        <strain evidence="2 3">JCM 16374</strain>
    </source>
</reference>
<keyword evidence="3" id="KW-1185">Reference proteome</keyword>
<proteinExistence type="predicted"/>
<evidence type="ECO:0000313" key="2">
    <source>
        <dbReference type="EMBL" id="GAA2658440.1"/>
    </source>
</evidence>
<dbReference type="EMBL" id="BAAARK010000006">
    <property type="protein sequence ID" value="GAA2658440.1"/>
    <property type="molecule type" value="Genomic_DNA"/>
</dbReference>
<dbReference type="Gene3D" id="1.20.120.520">
    <property type="entry name" value="nmb1532 protein domain like"/>
    <property type="match status" value="1"/>
</dbReference>
<dbReference type="PANTHER" id="PTHR35585">
    <property type="entry name" value="HHE DOMAIN PROTEIN (AFU_ORTHOLOGUE AFUA_4G00730)"/>
    <property type="match status" value="1"/>
</dbReference>
<dbReference type="InterPro" id="IPR012312">
    <property type="entry name" value="Hemerythrin-like"/>
</dbReference>
<feature type="domain" description="Hemerythrin-like" evidence="1">
    <location>
        <begin position="12"/>
        <end position="128"/>
    </location>
</feature>
<dbReference type="PANTHER" id="PTHR35585:SF1">
    <property type="entry name" value="HHE DOMAIN PROTEIN (AFU_ORTHOLOGUE AFUA_4G00730)"/>
    <property type="match status" value="1"/>
</dbReference>
<gene>
    <name evidence="2" type="ORF">GCM10009864_26430</name>
</gene>